<proteinExistence type="predicted"/>
<feature type="transmembrane region" description="Helical" evidence="1">
    <location>
        <begin position="73"/>
        <end position="96"/>
    </location>
</feature>
<evidence type="ECO:0000313" key="3">
    <source>
        <dbReference type="Proteomes" id="UP000189670"/>
    </source>
</evidence>
<sequence length="157" mass="18593">MHTKYLIFVILAIYVSIPYAHAEKETVNERLIRVEESIKSLDLRLTQQIDLLRKDIDRRFDDSSKDVDDMRSLIYVVIASLFSIIALICALIVFIVRKDKQTVSESANQNDFQIILKKIESLEHDFRETIQQKIELLEHEFKEKVIPLWENRKLKYA</sequence>
<evidence type="ECO:0000256" key="1">
    <source>
        <dbReference type="SAM" id="Phobius"/>
    </source>
</evidence>
<name>A0A1V1P1T8_9BACT</name>
<comment type="caution">
    <text evidence="2">The sequence shown here is derived from an EMBL/GenBank/DDBJ whole genome shotgun (WGS) entry which is preliminary data.</text>
</comment>
<keyword evidence="1" id="KW-1133">Transmembrane helix</keyword>
<protein>
    <submittedName>
        <fullName evidence="2">Uncharacterized protein</fullName>
    </submittedName>
</protein>
<evidence type="ECO:0000313" key="2">
    <source>
        <dbReference type="EMBL" id="ETR68778.1"/>
    </source>
</evidence>
<gene>
    <name evidence="2" type="ORF">OMM_10179</name>
</gene>
<dbReference type="EMBL" id="ATBP01000835">
    <property type="protein sequence ID" value="ETR68778.1"/>
    <property type="molecule type" value="Genomic_DNA"/>
</dbReference>
<dbReference type="Proteomes" id="UP000189670">
    <property type="component" value="Unassembled WGS sequence"/>
</dbReference>
<accession>A0A1V1P1T8</accession>
<reference evidence="3" key="1">
    <citation type="submission" date="2012-11" db="EMBL/GenBank/DDBJ databases">
        <authorList>
            <person name="Lucero-Rivera Y.E."/>
            <person name="Tovar-Ramirez D."/>
        </authorList>
    </citation>
    <scope>NUCLEOTIDE SEQUENCE [LARGE SCALE GENOMIC DNA]</scope>
    <source>
        <strain evidence="3">Araruama</strain>
    </source>
</reference>
<keyword evidence="1" id="KW-0472">Membrane</keyword>
<dbReference type="AlphaFoldDB" id="A0A1V1P1T8"/>
<organism evidence="2 3">
    <name type="scientific">Candidatus Magnetoglobus multicellularis str. Araruama</name>
    <dbReference type="NCBI Taxonomy" id="890399"/>
    <lineage>
        <taxon>Bacteria</taxon>
        <taxon>Pseudomonadati</taxon>
        <taxon>Thermodesulfobacteriota</taxon>
        <taxon>Desulfobacteria</taxon>
        <taxon>Desulfobacterales</taxon>
        <taxon>Desulfobacteraceae</taxon>
        <taxon>Candidatus Magnetoglobus</taxon>
    </lineage>
</organism>
<keyword evidence="1" id="KW-0812">Transmembrane</keyword>